<protein>
    <submittedName>
        <fullName evidence="2">Predicted protein</fullName>
    </submittedName>
</protein>
<organism evidence="3">
    <name type="scientific">Laccaria bicolor (strain S238N-H82 / ATCC MYA-4686)</name>
    <name type="common">Bicoloured deceiver</name>
    <name type="synonym">Laccaria laccata var. bicolor</name>
    <dbReference type="NCBI Taxonomy" id="486041"/>
    <lineage>
        <taxon>Eukaryota</taxon>
        <taxon>Fungi</taxon>
        <taxon>Dikarya</taxon>
        <taxon>Basidiomycota</taxon>
        <taxon>Agaricomycotina</taxon>
        <taxon>Agaricomycetes</taxon>
        <taxon>Agaricomycetidae</taxon>
        <taxon>Agaricales</taxon>
        <taxon>Agaricineae</taxon>
        <taxon>Hydnangiaceae</taxon>
        <taxon>Laccaria</taxon>
    </lineage>
</organism>
<proteinExistence type="predicted"/>
<reference evidence="2 3" key="1">
    <citation type="journal article" date="2008" name="Nature">
        <title>The genome of Laccaria bicolor provides insights into mycorrhizal symbiosis.</title>
        <authorList>
            <person name="Martin F."/>
            <person name="Aerts A."/>
            <person name="Ahren D."/>
            <person name="Brun A."/>
            <person name="Danchin E.G.J."/>
            <person name="Duchaussoy F."/>
            <person name="Gibon J."/>
            <person name="Kohler A."/>
            <person name="Lindquist E."/>
            <person name="Pereda V."/>
            <person name="Salamov A."/>
            <person name="Shapiro H.J."/>
            <person name="Wuyts J."/>
            <person name="Blaudez D."/>
            <person name="Buee M."/>
            <person name="Brokstein P."/>
            <person name="Canbaeck B."/>
            <person name="Cohen D."/>
            <person name="Courty P.E."/>
            <person name="Coutinho P.M."/>
            <person name="Delaruelle C."/>
            <person name="Detter J.C."/>
            <person name="Deveau A."/>
            <person name="DiFazio S."/>
            <person name="Duplessis S."/>
            <person name="Fraissinet-Tachet L."/>
            <person name="Lucic E."/>
            <person name="Frey-Klett P."/>
            <person name="Fourrey C."/>
            <person name="Feussner I."/>
            <person name="Gay G."/>
            <person name="Grimwood J."/>
            <person name="Hoegger P.J."/>
            <person name="Jain P."/>
            <person name="Kilaru S."/>
            <person name="Labbe J."/>
            <person name="Lin Y.C."/>
            <person name="Legue V."/>
            <person name="Le Tacon F."/>
            <person name="Marmeisse R."/>
            <person name="Melayah D."/>
            <person name="Montanini B."/>
            <person name="Muratet M."/>
            <person name="Nehls U."/>
            <person name="Niculita-Hirzel H."/>
            <person name="Oudot-Le Secq M.P."/>
            <person name="Peter M."/>
            <person name="Quesneville H."/>
            <person name="Rajashekar B."/>
            <person name="Reich M."/>
            <person name="Rouhier N."/>
            <person name="Schmutz J."/>
            <person name="Yin T."/>
            <person name="Chalot M."/>
            <person name="Henrissat B."/>
            <person name="Kuees U."/>
            <person name="Lucas S."/>
            <person name="Van de Peer Y."/>
            <person name="Podila G.K."/>
            <person name="Polle A."/>
            <person name="Pukkila P.J."/>
            <person name="Richardson P.M."/>
            <person name="Rouze P."/>
            <person name="Sanders I.R."/>
            <person name="Stajich J.E."/>
            <person name="Tunlid A."/>
            <person name="Tuskan G."/>
            <person name="Grigoriev I.V."/>
        </authorList>
    </citation>
    <scope>NUCLEOTIDE SEQUENCE [LARGE SCALE GENOMIC DNA]</scope>
    <source>
        <strain evidence="3">S238N-H82 / ATCC MYA-4686</strain>
    </source>
</reference>
<feature type="region of interest" description="Disordered" evidence="1">
    <location>
        <begin position="1"/>
        <end position="23"/>
    </location>
</feature>
<dbReference type="Proteomes" id="UP000001194">
    <property type="component" value="Unassembled WGS sequence"/>
</dbReference>
<dbReference type="OrthoDB" id="3067319at2759"/>
<sequence length="201" mass="23465">MGKIQNTDNLECQGKSSSERLSKHQRYYRRCSHGPEVRLKNAERNRLARLKKNEEDYSNEIFDFHSSENDPNTVLDKNDQENWEYYRLLSIRQKILEWSSLWGGYKLWAQVLPSEYSSALKANKGGKFIEACCDHIKKGSEMLATLRFFGGILPEEPWKIRQLWTIVAGLLEIMIEALTIMETRINFIQDDPMNLATEVDT</sequence>
<dbReference type="HOGENOM" id="CLU_1360610_0_0_1"/>
<gene>
    <name evidence="2" type="ORF">LACBIDRAFT_324503</name>
</gene>
<dbReference type="RefSeq" id="XP_001877634.1">
    <property type="nucleotide sequence ID" value="XM_001877599.1"/>
</dbReference>
<dbReference type="KEGG" id="lbc:LACBIDRAFT_324503"/>
<name>B0D211_LACBS</name>
<dbReference type="EMBL" id="DS547095">
    <property type="protein sequence ID" value="EDR11737.1"/>
    <property type="molecule type" value="Genomic_DNA"/>
</dbReference>
<evidence type="ECO:0000256" key="1">
    <source>
        <dbReference type="SAM" id="MobiDB-lite"/>
    </source>
</evidence>
<accession>B0D211</accession>
<evidence type="ECO:0000313" key="2">
    <source>
        <dbReference type="EMBL" id="EDR11737.1"/>
    </source>
</evidence>
<dbReference type="GeneID" id="6073161"/>
<feature type="compositionally biased region" description="Polar residues" evidence="1">
    <location>
        <begin position="1"/>
        <end position="16"/>
    </location>
</feature>
<dbReference type="InParanoid" id="B0D211"/>
<keyword evidence="3" id="KW-1185">Reference proteome</keyword>
<evidence type="ECO:0000313" key="3">
    <source>
        <dbReference type="Proteomes" id="UP000001194"/>
    </source>
</evidence>
<dbReference type="AlphaFoldDB" id="B0D211"/>